<dbReference type="SMART" id="SM00854">
    <property type="entry name" value="PGA_cap"/>
    <property type="match status" value="1"/>
</dbReference>
<evidence type="ECO:0000256" key="3">
    <source>
        <dbReference type="SAM" id="SignalP"/>
    </source>
</evidence>
<feature type="domain" description="Capsule synthesis protein CapA" evidence="4">
    <location>
        <begin position="50"/>
        <end position="296"/>
    </location>
</feature>
<dbReference type="InterPro" id="IPR039561">
    <property type="entry name" value="Peptidase_M15C"/>
</dbReference>
<protein>
    <recommendedName>
        <fullName evidence="4">Capsule synthesis protein CapA domain-containing protein</fullName>
    </recommendedName>
</protein>
<sequence>MPHTRRRRGAVVGIAVALLCGALVACSGAPDEAETPGRRTGPSEPSAPITLAFAGDVHFAGGLASVPGRPGSTLGPLAGRLADADLSVVNLESAVTTRTQPARKELEDPADRYWFRTPPAALDVLARSGVDVVSVANNHAADYGAAGLRDTLAAAAASPVAAVGAGLDEEQAFAPVRRSVRGVDVAVLAADASPRESADPTWSVGPGTGPGIARDPDRLLAAVREADARDDVVVVYLHWGEEGSACPTGDQQVLASALAAAGADVVVGTHAHVPSGAGAVGSTYVSYGLGNFFWYHGNTPQTGVLELTVEGGRVVDDEWAPGRIPRQGGAPRPVTGASAGTEQALWRGLRGCTDLASAPGERADDEEAGLAGFHAVARPVDSVLARRMVGRSHGEGCPVPLSDLRFLRMSYVGFDGRDRVGEMVVAASVVGDVTQAFAAMYAARFPIQQMRLVDDYDGDDDASMAANNTSAYNCRRVAGTTTWSDHAYGRAVDVNPVQNPYVVRGAARPPAGSSYVGVDRTGATFPGRGVVRDGAVVRRVFDRLGWTWGGDFSEPDYQHFAAPDR</sequence>
<name>A0A917BT82_9ACTN</name>
<dbReference type="EMBL" id="BMKQ01000001">
    <property type="protein sequence ID" value="GGF55451.1"/>
    <property type="molecule type" value="Genomic_DNA"/>
</dbReference>
<comment type="caution">
    <text evidence="5">The sequence shown here is derived from an EMBL/GenBank/DDBJ whole genome shotgun (WGS) entry which is preliminary data.</text>
</comment>
<dbReference type="Pfam" id="PF13539">
    <property type="entry name" value="Peptidase_M15_4"/>
    <property type="match status" value="1"/>
</dbReference>
<dbReference type="CDD" id="cd07381">
    <property type="entry name" value="MPP_CapA"/>
    <property type="match status" value="1"/>
</dbReference>
<dbReference type="RefSeq" id="WP_188780649.1">
    <property type="nucleotide sequence ID" value="NZ_BMKQ01000001.1"/>
</dbReference>
<evidence type="ECO:0000313" key="6">
    <source>
        <dbReference type="Proteomes" id="UP000649179"/>
    </source>
</evidence>
<dbReference type="PANTHER" id="PTHR33393">
    <property type="entry name" value="POLYGLUTAMINE SYNTHESIS ACCESSORY PROTEIN RV0574C-RELATED"/>
    <property type="match status" value="1"/>
</dbReference>
<dbReference type="InterPro" id="IPR029052">
    <property type="entry name" value="Metallo-depent_PP-like"/>
</dbReference>
<dbReference type="Proteomes" id="UP000649179">
    <property type="component" value="Unassembled WGS sequence"/>
</dbReference>
<reference evidence="5" key="2">
    <citation type="submission" date="2020-09" db="EMBL/GenBank/DDBJ databases">
        <authorList>
            <person name="Sun Q."/>
            <person name="Zhou Y."/>
        </authorList>
    </citation>
    <scope>NUCLEOTIDE SEQUENCE</scope>
    <source>
        <strain evidence="5">CGMCC 1.16067</strain>
    </source>
</reference>
<dbReference type="PROSITE" id="PS51257">
    <property type="entry name" value="PROKAR_LIPOPROTEIN"/>
    <property type="match status" value="1"/>
</dbReference>
<accession>A0A917BT82</accession>
<dbReference type="SUPFAM" id="SSF55166">
    <property type="entry name" value="Hedgehog/DD-peptidase"/>
    <property type="match status" value="1"/>
</dbReference>
<dbReference type="Gene3D" id="3.60.21.10">
    <property type="match status" value="1"/>
</dbReference>
<feature type="signal peptide" evidence="3">
    <location>
        <begin position="1"/>
        <end position="25"/>
    </location>
</feature>
<organism evidence="5 6">
    <name type="scientific">Marmoricola endophyticus</name>
    <dbReference type="NCBI Taxonomy" id="2040280"/>
    <lineage>
        <taxon>Bacteria</taxon>
        <taxon>Bacillati</taxon>
        <taxon>Actinomycetota</taxon>
        <taxon>Actinomycetes</taxon>
        <taxon>Propionibacteriales</taxon>
        <taxon>Nocardioidaceae</taxon>
        <taxon>Marmoricola</taxon>
    </lineage>
</organism>
<dbReference type="AlphaFoldDB" id="A0A917BT82"/>
<evidence type="ECO:0000259" key="4">
    <source>
        <dbReference type="SMART" id="SM00854"/>
    </source>
</evidence>
<comment type="similarity">
    <text evidence="1">Belongs to the CapA family.</text>
</comment>
<dbReference type="SUPFAM" id="SSF56300">
    <property type="entry name" value="Metallo-dependent phosphatases"/>
    <property type="match status" value="1"/>
</dbReference>
<dbReference type="InterPro" id="IPR052169">
    <property type="entry name" value="CW_Biosynth-Accessory"/>
</dbReference>
<evidence type="ECO:0000256" key="2">
    <source>
        <dbReference type="SAM" id="MobiDB-lite"/>
    </source>
</evidence>
<evidence type="ECO:0000256" key="1">
    <source>
        <dbReference type="ARBA" id="ARBA00005662"/>
    </source>
</evidence>
<reference evidence="5" key="1">
    <citation type="journal article" date="2014" name="Int. J. Syst. Evol. Microbiol.">
        <title>Complete genome sequence of Corynebacterium casei LMG S-19264T (=DSM 44701T), isolated from a smear-ripened cheese.</title>
        <authorList>
            <consortium name="US DOE Joint Genome Institute (JGI-PGF)"/>
            <person name="Walter F."/>
            <person name="Albersmeier A."/>
            <person name="Kalinowski J."/>
            <person name="Ruckert C."/>
        </authorList>
    </citation>
    <scope>NUCLEOTIDE SEQUENCE</scope>
    <source>
        <strain evidence="5">CGMCC 1.16067</strain>
    </source>
</reference>
<dbReference type="GO" id="GO:0008233">
    <property type="term" value="F:peptidase activity"/>
    <property type="evidence" value="ECO:0007669"/>
    <property type="project" value="InterPro"/>
</dbReference>
<dbReference type="InterPro" id="IPR009045">
    <property type="entry name" value="Zn_M74/Hedgehog-like"/>
</dbReference>
<dbReference type="Gene3D" id="3.30.1380.10">
    <property type="match status" value="1"/>
</dbReference>
<feature type="chain" id="PRO_5039159473" description="Capsule synthesis protein CapA domain-containing protein" evidence="3">
    <location>
        <begin position="26"/>
        <end position="565"/>
    </location>
</feature>
<dbReference type="Pfam" id="PF09587">
    <property type="entry name" value="PGA_cap"/>
    <property type="match status" value="1"/>
</dbReference>
<feature type="region of interest" description="Disordered" evidence="2">
    <location>
        <begin position="318"/>
        <end position="337"/>
    </location>
</feature>
<keyword evidence="6" id="KW-1185">Reference proteome</keyword>
<dbReference type="InterPro" id="IPR019079">
    <property type="entry name" value="Capsule_synth_CapA"/>
</dbReference>
<dbReference type="PANTHER" id="PTHR33393:SF13">
    <property type="entry name" value="PGA BIOSYNTHESIS PROTEIN CAPA"/>
    <property type="match status" value="1"/>
</dbReference>
<evidence type="ECO:0000313" key="5">
    <source>
        <dbReference type="EMBL" id="GGF55451.1"/>
    </source>
</evidence>
<keyword evidence="3" id="KW-0732">Signal</keyword>
<proteinExistence type="inferred from homology"/>
<gene>
    <name evidence="5" type="ORF">GCM10011519_31670</name>
</gene>